<evidence type="ECO:0000313" key="2">
    <source>
        <dbReference type="EMBL" id="XDQ12198.1"/>
    </source>
</evidence>
<dbReference type="EMBL" id="CP163432">
    <property type="protein sequence ID" value="XDQ12198.1"/>
    <property type="molecule type" value="Genomic_DNA"/>
</dbReference>
<dbReference type="InterPro" id="IPR012334">
    <property type="entry name" value="Pectin_lyas_fold"/>
</dbReference>
<name>A0AB39N4B5_9ACTN</name>
<protein>
    <submittedName>
        <fullName evidence="2">Glycosyl hydrolase family 28-related protein</fullName>
    </submittedName>
</protein>
<accession>A0AB39N4B5</accession>
<dbReference type="GO" id="GO:0016787">
    <property type="term" value="F:hydrolase activity"/>
    <property type="evidence" value="ECO:0007669"/>
    <property type="project" value="UniProtKB-KW"/>
</dbReference>
<dbReference type="InterPro" id="IPR011050">
    <property type="entry name" value="Pectin_lyase_fold/virulence"/>
</dbReference>
<feature type="domain" description="Rhamnogalacturonase A/B/Epimerase-like pectate lyase" evidence="1">
    <location>
        <begin position="137"/>
        <end position="335"/>
    </location>
</feature>
<gene>
    <name evidence="2" type="ORF">AB5J55_22425</name>
</gene>
<reference evidence="2" key="1">
    <citation type="submission" date="2024-07" db="EMBL/GenBank/DDBJ databases">
        <authorList>
            <person name="Yu S.T."/>
        </authorList>
    </citation>
    <scope>NUCLEOTIDE SEQUENCE</scope>
    <source>
        <strain evidence="2">R11</strain>
    </source>
</reference>
<dbReference type="SUPFAM" id="SSF51126">
    <property type="entry name" value="Pectin lyase-like"/>
    <property type="match status" value="1"/>
</dbReference>
<sequence length="511" mass="53288">MAEDVSGARVAGVVGTVWDGPSEGAAQLTDLTDVSGAAITELVSDDDGMVPGFYGPEGVERLWLDFGGGRVALVANDVGERLAAHVAADDPHGSRSAVMAELDALRGSANGLATLDPTGKVPTTQIPVLTPPDLLDWLNVQSPEFGAKGDGVTDDTAEIQAAINAAGIGGLVYFPKGVYRISAPLDLPRGVTLMGSHSNLMIGPGMLDEDFPCYIQALPSMTTGAMIQIIGDNDGTHPAINGEQRIFNLMLDGSKVTTGNLDGIYGQGNVQNVVMRDVCIRKMPNNGIITGSNAGGEWPYSWRLHSVMVDNCHANGIVFERQTDLSMIDVQVIGCWAAGVKLINAANTILEACRAEWCGGHGFHITGAWGNWPGSGSMTMSSCSTDRNGWDGVRIDATGNGPFLINALNTRRDGRNGGPGGGGYAGLALLNRAPVVVTGLGCYVGTDDGGTANTSPQYGVRVANARDVNVIGAYLHGLTAGVFQEGTNERVRFTAITTVAGNNYAEDRVIS</sequence>
<organism evidence="2">
    <name type="scientific">Streptomyces sp. R11</name>
    <dbReference type="NCBI Taxonomy" id="3238625"/>
    <lineage>
        <taxon>Bacteria</taxon>
        <taxon>Bacillati</taxon>
        <taxon>Actinomycetota</taxon>
        <taxon>Actinomycetes</taxon>
        <taxon>Kitasatosporales</taxon>
        <taxon>Streptomycetaceae</taxon>
        <taxon>Streptomyces</taxon>
    </lineage>
</organism>
<keyword evidence="2" id="KW-0378">Hydrolase</keyword>
<evidence type="ECO:0000259" key="1">
    <source>
        <dbReference type="Pfam" id="PF12708"/>
    </source>
</evidence>
<proteinExistence type="predicted"/>
<dbReference type="Gene3D" id="2.160.20.10">
    <property type="entry name" value="Single-stranded right-handed beta-helix, Pectin lyase-like"/>
    <property type="match status" value="1"/>
</dbReference>
<dbReference type="RefSeq" id="WP_369272384.1">
    <property type="nucleotide sequence ID" value="NZ_CP163432.1"/>
</dbReference>
<dbReference type="InterPro" id="IPR024535">
    <property type="entry name" value="RHGA/B-epi-like_pectate_lyase"/>
</dbReference>
<dbReference type="Pfam" id="PF12708">
    <property type="entry name" value="Pect-lyase_RHGA_epim"/>
    <property type="match status" value="1"/>
</dbReference>
<dbReference type="AlphaFoldDB" id="A0AB39N4B5"/>